<evidence type="ECO:0000256" key="1">
    <source>
        <dbReference type="SAM" id="MobiDB-lite"/>
    </source>
</evidence>
<feature type="region of interest" description="Disordered" evidence="1">
    <location>
        <begin position="444"/>
        <end position="463"/>
    </location>
</feature>
<proteinExistence type="predicted"/>
<name>A0ABQ9EMB0_TEGGR</name>
<evidence type="ECO:0000313" key="3">
    <source>
        <dbReference type="Proteomes" id="UP001217089"/>
    </source>
</evidence>
<protein>
    <submittedName>
        <fullName evidence="2">Uncharacterized protein</fullName>
    </submittedName>
</protein>
<evidence type="ECO:0000313" key="2">
    <source>
        <dbReference type="EMBL" id="KAJ8304408.1"/>
    </source>
</evidence>
<feature type="region of interest" description="Disordered" evidence="1">
    <location>
        <begin position="404"/>
        <end position="430"/>
    </location>
</feature>
<keyword evidence="3" id="KW-1185">Reference proteome</keyword>
<gene>
    <name evidence="2" type="ORF">KUTeg_017991</name>
</gene>
<dbReference type="EMBL" id="JARBDR010000903">
    <property type="protein sequence ID" value="KAJ8304408.1"/>
    <property type="molecule type" value="Genomic_DNA"/>
</dbReference>
<organism evidence="2 3">
    <name type="scientific">Tegillarca granosa</name>
    <name type="common">Malaysian cockle</name>
    <name type="synonym">Anadara granosa</name>
    <dbReference type="NCBI Taxonomy" id="220873"/>
    <lineage>
        <taxon>Eukaryota</taxon>
        <taxon>Metazoa</taxon>
        <taxon>Spiralia</taxon>
        <taxon>Lophotrochozoa</taxon>
        <taxon>Mollusca</taxon>
        <taxon>Bivalvia</taxon>
        <taxon>Autobranchia</taxon>
        <taxon>Pteriomorphia</taxon>
        <taxon>Arcoida</taxon>
        <taxon>Arcoidea</taxon>
        <taxon>Arcidae</taxon>
        <taxon>Tegillarca</taxon>
    </lineage>
</organism>
<reference evidence="2 3" key="1">
    <citation type="submission" date="2022-12" db="EMBL/GenBank/DDBJ databases">
        <title>Chromosome-level genome of Tegillarca granosa.</title>
        <authorList>
            <person name="Kim J."/>
        </authorList>
    </citation>
    <scope>NUCLEOTIDE SEQUENCE [LARGE SCALE GENOMIC DNA]</scope>
    <source>
        <strain evidence="2">Teg-2019</strain>
        <tissue evidence="2">Adductor muscle</tissue>
    </source>
</reference>
<sequence length="463" mass="53105">MKTKFWHSCRKILMKQNSFCDIYGINLTHLSKMSSDEYNLKLTKLFSQNPFPAQYNIAFKIHTSLRLEMLQQQSTPIITSAVEEAKSKKGTGLQESAAGRGKIRYLAGWCISRVKKSKMRKLSTYLYKRDQFYAHLTSELYESGTLAEKWHNLFEDFNKKDAIQNQIKALFCEVIQKYCMMSVAQLRKEYLRNLEVKKRATRKQIKIKSAKVKKDKFEMETIASDKTDRKAASNKRLQSELLKDSTFLEENFKKTELVKLCQMTRQPETTSCETSEQCTVGNSVDSNNPTVRRYPQRVLDAAAVFGSVELRLRLQTQANKESEDFLYLLENKQKRPQSQGLQCGGDKCINYANEKELSYHSKSEPEISPRSRLSESTSGNVVLNKLLAQNQLLINKLCEISSQGYNPRQQGEERDSDNVEEETVVVDSPLQPQKTLDVLDSLLSAGDNQDNRDEDLPDFVSGI</sequence>
<accession>A0ABQ9EMB0</accession>
<comment type="caution">
    <text evidence="2">The sequence shown here is derived from an EMBL/GenBank/DDBJ whole genome shotgun (WGS) entry which is preliminary data.</text>
</comment>
<dbReference type="Proteomes" id="UP001217089">
    <property type="component" value="Unassembled WGS sequence"/>
</dbReference>